<dbReference type="SUPFAM" id="SSF53098">
    <property type="entry name" value="Ribonuclease H-like"/>
    <property type="match status" value="1"/>
</dbReference>
<dbReference type="Pfam" id="PF05699">
    <property type="entry name" value="Dimer_Tnp_hAT"/>
    <property type="match status" value="1"/>
</dbReference>
<dbReference type="Proteomes" id="UP001165121">
    <property type="component" value="Unassembled WGS sequence"/>
</dbReference>
<protein>
    <submittedName>
        <fullName evidence="2">Unnamed protein product</fullName>
    </submittedName>
</protein>
<accession>A0A9W6TJT3</accession>
<evidence type="ECO:0000313" key="3">
    <source>
        <dbReference type="Proteomes" id="UP001165121"/>
    </source>
</evidence>
<keyword evidence="3" id="KW-1185">Reference proteome</keyword>
<proteinExistence type="predicted"/>
<dbReference type="InterPro" id="IPR012337">
    <property type="entry name" value="RNaseH-like_sf"/>
</dbReference>
<dbReference type="InterPro" id="IPR008906">
    <property type="entry name" value="HATC_C_dom"/>
</dbReference>
<gene>
    <name evidence="2" type="ORF">Pfra01_000089200</name>
</gene>
<reference evidence="2" key="1">
    <citation type="submission" date="2023-04" db="EMBL/GenBank/DDBJ databases">
        <title>Phytophthora fragariaefolia NBRC 109709.</title>
        <authorList>
            <person name="Ichikawa N."/>
            <person name="Sato H."/>
            <person name="Tonouchi N."/>
        </authorList>
    </citation>
    <scope>NUCLEOTIDE SEQUENCE</scope>
    <source>
        <strain evidence="2">NBRC 109709</strain>
    </source>
</reference>
<name>A0A9W6TJT3_9STRA</name>
<evidence type="ECO:0000259" key="1">
    <source>
        <dbReference type="Pfam" id="PF05699"/>
    </source>
</evidence>
<dbReference type="GO" id="GO:0046983">
    <property type="term" value="F:protein dimerization activity"/>
    <property type="evidence" value="ECO:0007669"/>
    <property type="project" value="InterPro"/>
</dbReference>
<feature type="domain" description="HAT C-terminal dimerisation" evidence="1">
    <location>
        <begin position="209"/>
        <end position="284"/>
    </location>
</feature>
<organism evidence="2 3">
    <name type="scientific">Phytophthora fragariaefolia</name>
    <dbReference type="NCBI Taxonomy" id="1490495"/>
    <lineage>
        <taxon>Eukaryota</taxon>
        <taxon>Sar</taxon>
        <taxon>Stramenopiles</taxon>
        <taxon>Oomycota</taxon>
        <taxon>Peronosporomycetes</taxon>
        <taxon>Peronosporales</taxon>
        <taxon>Peronosporaceae</taxon>
        <taxon>Phytophthora</taxon>
    </lineage>
</organism>
<dbReference type="OrthoDB" id="120088at2759"/>
<comment type="caution">
    <text evidence="2">The sequence shown here is derived from an EMBL/GenBank/DDBJ whole genome shotgun (WGS) entry which is preliminary data.</text>
</comment>
<dbReference type="EMBL" id="BSXT01000070">
    <property type="protein sequence ID" value="GMF16648.1"/>
    <property type="molecule type" value="Genomic_DNA"/>
</dbReference>
<sequence>MSSYKFSAYRLDGLRDKDTNERNFTRVEMKQDTISLLGHRCIQRTLHQIATRLPKPSVQMGKALLLDPRMKKVAKNYLRTCSTPDTLTDSIFAETKEQLYRKHRIFYRAMRGSDTQDIHHGSLPVPSPSRDIPMTFDGDFDLLCGDEVSQQSGLNPAEEECSQEADAEVERWFAHRIEWTEVVKLQISDEVMCNEVLGKLTMLNRDKKSVWNVEQLCQHIDVCKWFANCGEQAFPSVAKLARVWLGRSCSTAFQERVFSTGSFVMSSLRTRTDNERAHRQVVLRHNRAENERMEASKRGMW</sequence>
<evidence type="ECO:0000313" key="2">
    <source>
        <dbReference type="EMBL" id="GMF16648.1"/>
    </source>
</evidence>
<dbReference type="AlphaFoldDB" id="A0A9W6TJT3"/>